<protein>
    <recommendedName>
        <fullName evidence="3">SWIM-type domain-containing protein</fullName>
    </recommendedName>
</protein>
<evidence type="ECO:0000313" key="2">
    <source>
        <dbReference type="Proteomes" id="UP000251314"/>
    </source>
</evidence>
<comment type="caution">
    <text evidence="1">The sequence shown here is derived from an EMBL/GenBank/DDBJ whole genome shotgun (WGS) entry which is preliminary data.</text>
</comment>
<evidence type="ECO:0008006" key="3">
    <source>
        <dbReference type="Google" id="ProtNLM"/>
    </source>
</evidence>
<sequence length="552" mass="62161">MSSPHTWNLLCSGVSSEDAAVLLQGMMKWKKVKSQLMSSTSCSSGAPHSMRYRLLCCACKHCADAVPYLHCAWRLKVLVCQEAATVDMHELGDHHCRARTPSNSCITLRQRHFIKELARENLVPMRIRHALGPKFGIRPAALPSLRTVQNIVHHFRRTRLGGNDKRKAIMEAVRASAFSGRDGDHDAFTFTSTYDGSVVPEVGNGSDARPFLVGMTTKALLRNSARDPGTFVLHLDATFKLITSQLQREHCAAALVALRCMYARVNGAELQVKFVLGDADKAQHKAFHDVFADRSFTYLMCFYHVVAKLRERSRGLSSELSALVYKGVYDLQFARSEAEFVEQKEAMLKEWAGHADLTAFTAYVKAQRQLRELAVLPHTARLLACCGHRSMALPRFSLAPTCPSTLQTRTRGLRRRGLLSENVLTRSSIDFLLGDADPELVHVRAVPPMRTFVPELSHTREDMAITAQFGVHYARMEVESQPRIGWPVDLHTAYCPCKYHFKMGYCCHLLFAQQSRSVVDESGEETLVNRKRVQKWGARRTLATHFSVYRKE</sequence>
<accession>A0A329S7N6</accession>
<name>A0A329S7N6_9STRA</name>
<dbReference type="EMBL" id="MJFZ01000269">
    <property type="protein sequence ID" value="RAW32659.1"/>
    <property type="molecule type" value="Genomic_DNA"/>
</dbReference>
<keyword evidence="2" id="KW-1185">Reference proteome</keyword>
<dbReference type="OrthoDB" id="114526at2759"/>
<proteinExistence type="predicted"/>
<dbReference type="Proteomes" id="UP000251314">
    <property type="component" value="Unassembled WGS sequence"/>
</dbReference>
<organism evidence="1 2">
    <name type="scientific">Phytophthora cactorum</name>
    <dbReference type="NCBI Taxonomy" id="29920"/>
    <lineage>
        <taxon>Eukaryota</taxon>
        <taxon>Sar</taxon>
        <taxon>Stramenopiles</taxon>
        <taxon>Oomycota</taxon>
        <taxon>Peronosporomycetes</taxon>
        <taxon>Peronosporales</taxon>
        <taxon>Peronosporaceae</taxon>
        <taxon>Phytophthora</taxon>
    </lineage>
</organism>
<evidence type="ECO:0000313" key="1">
    <source>
        <dbReference type="EMBL" id="RAW32659.1"/>
    </source>
</evidence>
<gene>
    <name evidence="1" type="ORF">PC110_g11017</name>
</gene>
<dbReference type="AlphaFoldDB" id="A0A329S7N6"/>
<reference evidence="1 2" key="1">
    <citation type="submission" date="2018-01" db="EMBL/GenBank/DDBJ databases">
        <title>Draft genome of the strawberry crown rot pathogen Phytophthora cactorum.</title>
        <authorList>
            <person name="Armitage A.D."/>
            <person name="Lysoe E."/>
            <person name="Nellist C.F."/>
            <person name="Harrison R.J."/>
            <person name="Brurberg M.B."/>
        </authorList>
    </citation>
    <scope>NUCLEOTIDE SEQUENCE [LARGE SCALE GENOMIC DNA]</scope>
    <source>
        <strain evidence="1 2">10300</strain>
    </source>
</reference>
<dbReference type="VEuPathDB" id="FungiDB:PC110_g11017"/>